<dbReference type="InterPro" id="IPR001270">
    <property type="entry name" value="ClpA/B"/>
</dbReference>
<evidence type="ECO:0000313" key="15">
    <source>
        <dbReference type="Proteomes" id="UP000569732"/>
    </source>
</evidence>
<keyword evidence="3 11" id="KW-0548">Nucleotidyltransferase</keyword>
<dbReference type="Gene3D" id="1.10.8.60">
    <property type="match status" value="1"/>
</dbReference>
<dbReference type="FunFam" id="1.20.272.10:FF:000003">
    <property type="entry name" value="DNA polymerase III subunit gamma/tau"/>
    <property type="match status" value="1"/>
</dbReference>
<dbReference type="SMART" id="SM00382">
    <property type="entry name" value="AAA"/>
    <property type="match status" value="1"/>
</dbReference>
<keyword evidence="2 11" id="KW-0808">Transferase</keyword>
<evidence type="ECO:0000256" key="4">
    <source>
        <dbReference type="ARBA" id="ARBA00022705"/>
    </source>
</evidence>
<dbReference type="EMBL" id="JACCKB010000008">
    <property type="protein sequence ID" value="NYZ65890.1"/>
    <property type="molecule type" value="Genomic_DNA"/>
</dbReference>
<dbReference type="Proteomes" id="UP000569732">
    <property type="component" value="Unassembled WGS sequence"/>
</dbReference>
<comment type="caution">
    <text evidence="14">The sequence shown here is derived from an EMBL/GenBank/DDBJ whole genome shotgun (WGS) entry which is preliminary data.</text>
</comment>
<comment type="subunit">
    <text evidence="11">DNA polymerase III contains a core (composed of alpha, epsilon and theta chains) that associates with a tau subunit. This core dimerizes to form the POLIII' complex. PolIII' associates with the gamma complex (composed of gamma, delta, delta', psi and chi chains) and with the beta chain to form the complete DNA polymerase III complex.</text>
</comment>
<dbReference type="InterPro" id="IPR038249">
    <property type="entry name" value="PolIII_tau_V_sf"/>
</dbReference>
<dbReference type="InterPro" id="IPR022754">
    <property type="entry name" value="DNA_pol_III_gamma-3"/>
</dbReference>
<reference evidence="14 15" key="1">
    <citation type="submission" date="2020-07" db="EMBL/GenBank/DDBJ databases">
        <title>Endozoicomonas sp. nov., isolated from sediment.</title>
        <authorList>
            <person name="Gu T."/>
        </authorList>
    </citation>
    <scope>NUCLEOTIDE SEQUENCE [LARGE SCALE GENOMIC DNA]</scope>
    <source>
        <strain evidence="14 15">SM1973</strain>
    </source>
</reference>
<dbReference type="SUPFAM" id="SSF52540">
    <property type="entry name" value="P-loop containing nucleoside triphosphate hydrolases"/>
    <property type="match status" value="1"/>
</dbReference>
<accession>A0A853HVV8</accession>
<dbReference type="GO" id="GO:0003887">
    <property type="term" value="F:DNA-directed DNA polymerase activity"/>
    <property type="evidence" value="ECO:0007669"/>
    <property type="project" value="UniProtKB-KW"/>
</dbReference>
<dbReference type="FunFam" id="3.40.50.300:FF:000014">
    <property type="entry name" value="DNA polymerase III subunit gamma/tau"/>
    <property type="match status" value="1"/>
</dbReference>
<dbReference type="Pfam" id="PF13177">
    <property type="entry name" value="DNA_pol3_delta2"/>
    <property type="match status" value="1"/>
</dbReference>
<dbReference type="CDD" id="cd00009">
    <property type="entry name" value="AAA"/>
    <property type="match status" value="1"/>
</dbReference>
<dbReference type="NCBIfam" id="TIGR02397">
    <property type="entry name" value="dnaX_nterm"/>
    <property type="match status" value="1"/>
</dbReference>
<dbReference type="NCBIfam" id="NF004046">
    <property type="entry name" value="PRK05563.1"/>
    <property type="match status" value="1"/>
</dbReference>
<evidence type="ECO:0000256" key="10">
    <source>
        <dbReference type="ARBA" id="ARBA00049244"/>
    </source>
</evidence>
<keyword evidence="5" id="KW-0479">Metal-binding</keyword>
<feature type="compositionally biased region" description="Low complexity" evidence="12">
    <location>
        <begin position="389"/>
        <end position="407"/>
    </location>
</feature>
<dbReference type="InterPro" id="IPR008921">
    <property type="entry name" value="DNA_pol3_clamp-load_cplx_C"/>
</dbReference>
<evidence type="ECO:0000313" key="14">
    <source>
        <dbReference type="EMBL" id="NYZ65890.1"/>
    </source>
</evidence>
<evidence type="ECO:0000256" key="6">
    <source>
        <dbReference type="ARBA" id="ARBA00022741"/>
    </source>
</evidence>
<keyword evidence="7" id="KW-0862">Zinc</keyword>
<dbReference type="Gene3D" id="1.20.272.10">
    <property type="match status" value="1"/>
</dbReference>
<dbReference type="InterPro" id="IPR021029">
    <property type="entry name" value="DNA_pol_III_tau_dom-5"/>
</dbReference>
<dbReference type="EC" id="2.7.7.7" evidence="11"/>
<evidence type="ECO:0000256" key="9">
    <source>
        <dbReference type="ARBA" id="ARBA00022932"/>
    </source>
</evidence>
<dbReference type="SUPFAM" id="SSF48019">
    <property type="entry name" value="post-AAA+ oligomerization domain-like"/>
    <property type="match status" value="1"/>
</dbReference>
<dbReference type="Gene3D" id="3.30.300.150">
    <property type="entry name" value="DNA polymerase III, tau subunit, domain V"/>
    <property type="match status" value="1"/>
</dbReference>
<evidence type="ECO:0000256" key="2">
    <source>
        <dbReference type="ARBA" id="ARBA00022679"/>
    </source>
</evidence>
<protein>
    <recommendedName>
        <fullName evidence="11">DNA polymerase III subunit gamma/tau</fullName>
        <ecNumber evidence="11">2.7.7.7</ecNumber>
    </recommendedName>
</protein>
<dbReference type="GO" id="GO:0046872">
    <property type="term" value="F:metal ion binding"/>
    <property type="evidence" value="ECO:0007669"/>
    <property type="project" value="UniProtKB-KW"/>
</dbReference>
<dbReference type="Pfam" id="PF12169">
    <property type="entry name" value="DNA_pol3_gamma3"/>
    <property type="match status" value="1"/>
</dbReference>
<comment type="similarity">
    <text evidence="1 11">Belongs to the DnaX/STICHEL family.</text>
</comment>
<evidence type="ECO:0000256" key="1">
    <source>
        <dbReference type="ARBA" id="ARBA00006360"/>
    </source>
</evidence>
<dbReference type="NCBIfam" id="NF005942">
    <property type="entry name" value="PRK07994.1"/>
    <property type="match status" value="1"/>
</dbReference>
<dbReference type="GO" id="GO:0003677">
    <property type="term" value="F:DNA binding"/>
    <property type="evidence" value="ECO:0007669"/>
    <property type="project" value="InterPro"/>
</dbReference>
<dbReference type="RefSeq" id="WP_180567916.1">
    <property type="nucleotide sequence ID" value="NZ_JACCKB010000008.1"/>
</dbReference>
<gene>
    <name evidence="11 14" type="primary">dnaX</name>
    <name evidence="14" type="ORF">H0A36_07670</name>
</gene>
<evidence type="ECO:0000259" key="13">
    <source>
        <dbReference type="SMART" id="SM00382"/>
    </source>
</evidence>
<dbReference type="GO" id="GO:0005524">
    <property type="term" value="F:ATP binding"/>
    <property type="evidence" value="ECO:0007669"/>
    <property type="project" value="UniProtKB-KW"/>
</dbReference>
<proteinExistence type="inferred from homology"/>
<dbReference type="InterPro" id="IPR003593">
    <property type="entry name" value="AAA+_ATPase"/>
</dbReference>
<evidence type="ECO:0000256" key="5">
    <source>
        <dbReference type="ARBA" id="ARBA00022723"/>
    </source>
</evidence>
<dbReference type="GO" id="GO:0006261">
    <property type="term" value="P:DNA-templated DNA replication"/>
    <property type="evidence" value="ECO:0007669"/>
    <property type="project" value="TreeGrafter"/>
</dbReference>
<dbReference type="InterPro" id="IPR050238">
    <property type="entry name" value="DNA_Rep/Repair_Clamp_Loader"/>
</dbReference>
<dbReference type="CDD" id="cd18137">
    <property type="entry name" value="HLD_clamp_pol_III_gamma_tau"/>
    <property type="match status" value="1"/>
</dbReference>
<dbReference type="InterPro" id="IPR045085">
    <property type="entry name" value="HLD_clamp_pol_III_gamma_tau"/>
</dbReference>
<evidence type="ECO:0000256" key="11">
    <source>
        <dbReference type="RuleBase" id="RU364063"/>
    </source>
</evidence>
<dbReference type="Pfam" id="PF12170">
    <property type="entry name" value="DNA_pol3_tau_5"/>
    <property type="match status" value="1"/>
</dbReference>
<sequence>MSYQVLARKWRPKTFKAMVGQNHVLQALINALDHGRLHHAYLFTGTRGVGKTTIARILAKCLNCETGISSEPCGQCSACQEIDQGRFVDLLEVDAASRTKVEDTRELLDNVQYAPTRGRFKVYLIDEVHMLSAHSFNALLKTLEEPPPHVKFLLATTDPQKLPITILSRCLQFGLKNMPPERIVDYLTTVLEAEQVGYESTALWQIGRAADGSMRDALSLTDQAIAFGNGQVTEDKVAAMLGTIDQRQVYRVVAALASQQPVAVLAAVAHLAEFAPDYASVLADMLSVLHRVALAQMVPDAVDNSQGDQQQVLALATAMTAEDVQLFYQIGLQGRQDLAIAPDPRSGFEMVLLRMLAFRPQQGPVIPPTQPLPGNEALSTTDKPHDLGSQPNQTSNVSTTNTSSSASHVEATTQPEQSTEPQPLETSPTHTESTISQPAEDSTPSNSIEDASASAVQVPVPAAHDPVVAEPPSQQVTAQPSRALNPVATVNESVAELEAYQQYSEAMVPDYEYSTASAYQQSSSVVEPPVTSATPAAIKNPKQPVPGVAANTVDIPVANTSALKQAIVDEREHAADLTVTVAPTGTPLSTTEMAEPAPSATMLKEEVAKTFTLDTVQPTDWPQLYSQLSISGAANAIAQQMELVEITAGRWYFRIAKEHTVLLNDSQIQRVSQALSHYFATEIQVSLDQVVATKAETPAAYRARKRQERQTAAEQSIISDPNVQALMQHFSATIVENSVMPIDS</sequence>
<dbReference type="PANTHER" id="PTHR11669">
    <property type="entry name" value="REPLICATION FACTOR C / DNA POLYMERASE III GAMMA-TAU SUBUNIT"/>
    <property type="match status" value="1"/>
</dbReference>
<comment type="catalytic activity">
    <reaction evidence="10 11">
        <text>DNA(n) + a 2'-deoxyribonucleoside 5'-triphosphate = DNA(n+1) + diphosphate</text>
        <dbReference type="Rhea" id="RHEA:22508"/>
        <dbReference type="Rhea" id="RHEA-COMP:17339"/>
        <dbReference type="Rhea" id="RHEA-COMP:17340"/>
        <dbReference type="ChEBI" id="CHEBI:33019"/>
        <dbReference type="ChEBI" id="CHEBI:61560"/>
        <dbReference type="ChEBI" id="CHEBI:173112"/>
        <dbReference type="EC" id="2.7.7.7"/>
    </reaction>
</comment>
<dbReference type="AlphaFoldDB" id="A0A853HVV8"/>
<feature type="compositionally biased region" description="Polar residues" evidence="12">
    <location>
        <begin position="410"/>
        <end position="449"/>
    </location>
</feature>
<organism evidence="14 15">
    <name type="scientific">Spartinivicinus marinus</name>
    <dbReference type="NCBI Taxonomy" id="2994442"/>
    <lineage>
        <taxon>Bacteria</taxon>
        <taxon>Pseudomonadati</taxon>
        <taxon>Pseudomonadota</taxon>
        <taxon>Gammaproteobacteria</taxon>
        <taxon>Oceanospirillales</taxon>
        <taxon>Zooshikellaceae</taxon>
        <taxon>Spartinivicinus</taxon>
    </lineage>
</organism>
<keyword evidence="6 11" id="KW-0547">Nucleotide-binding</keyword>
<dbReference type="InterPro" id="IPR012763">
    <property type="entry name" value="DNA_pol_III_sug/sutau_N"/>
</dbReference>
<dbReference type="PRINTS" id="PR00300">
    <property type="entry name" value="CLPPROTEASEA"/>
</dbReference>
<name>A0A853HVV8_9GAMM</name>
<keyword evidence="9 11" id="KW-0239">DNA-directed DNA polymerase</keyword>
<dbReference type="PANTHER" id="PTHR11669:SF0">
    <property type="entry name" value="PROTEIN STICHEL-LIKE 2"/>
    <property type="match status" value="1"/>
</dbReference>
<evidence type="ECO:0000256" key="3">
    <source>
        <dbReference type="ARBA" id="ARBA00022695"/>
    </source>
</evidence>
<dbReference type="GO" id="GO:0009360">
    <property type="term" value="C:DNA polymerase III complex"/>
    <property type="evidence" value="ECO:0007669"/>
    <property type="project" value="InterPro"/>
</dbReference>
<feature type="domain" description="AAA+ ATPase" evidence="13">
    <location>
        <begin position="37"/>
        <end position="179"/>
    </location>
</feature>
<evidence type="ECO:0000256" key="7">
    <source>
        <dbReference type="ARBA" id="ARBA00022833"/>
    </source>
</evidence>
<evidence type="ECO:0000256" key="12">
    <source>
        <dbReference type="SAM" id="MobiDB-lite"/>
    </source>
</evidence>
<evidence type="ECO:0000256" key="8">
    <source>
        <dbReference type="ARBA" id="ARBA00022840"/>
    </source>
</evidence>
<dbReference type="Gene3D" id="3.40.50.300">
    <property type="entry name" value="P-loop containing nucleotide triphosphate hydrolases"/>
    <property type="match status" value="1"/>
</dbReference>
<keyword evidence="4 11" id="KW-0235">DNA replication</keyword>
<comment type="function">
    <text evidence="11">DNA polymerase III is a complex, multichain enzyme responsible for most of the replicative synthesis in bacteria. This DNA polymerase also exhibits 3' to 5' exonuclease activity.</text>
</comment>
<dbReference type="FunFam" id="1.10.8.60:FF:000013">
    <property type="entry name" value="DNA polymerase III subunit gamma/tau"/>
    <property type="match status" value="1"/>
</dbReference>
<keyword evidence="8 11" id="KW-0067">ATP-binding</keyword>
<dbReference type="Pfam" id="PF22608">
    <property type="entry name" value="DNAX_ATPase_lid"/>
    <property type="match status" value="1"/>
</dbReference>
<dbReference type="InterPro" id="IPR027417">
    <property type="entry name" value="P-loop_NTPase"/>
</dbReference>
<feature type="region of interest" description="Disordered" evidence="12">
    <location>
        <begin position="362"/>
        <end position="456"/>
    </location>
</feature>
<keyword evidence="15" id="KW-1185">Reference proteome</keyword>